<keyword evidence="2" id="KW-1185">Reference proteome</keyword>
<gene>
    <name evidence="1" type="ORF">SAMN05421874_101676</name>
</gene>
<dbReference type="AlphaFoldDB" id="A0A1G8TDA9"/>
<sequence length="105" mass="11653">MNETRPGDGVAAPPDDDRFHAVHVPGGPAYTELDWEPVRSGGAARVRSYTCDCRPTFYELCYGNGQAFIRRTRRTDGQTLVDECARGRPAKTMVVWFMLLSGEAT</sequence>
<dbReference type="Proteomes" id="UP000198683">
    <property type="component" value="Unassembled WGS sequence"/>
</dbReference>
<proteinExistence type="predicted"/>
<organism evidence="1 2">
    <name type="scientific">Nonomuraea maritima</name>
    <dbReference type="NCBI Taxonomy" id="683260"/>
    <lineage>
        <taxon>Bacteria</taxon>
        <taxon>Bacillati</taxon>
        <taxon>Actinomycetota</taxon>
        <taxon>Actinomycetes</taxon>
        <taxon>Streptosporangiales</taxon>
        <taxon>Streptosporangiaceae</taxon>
        <taxon>Nonomuraea</taxon>
    </lineage>
</organism>
<accession>A0A1G8TDA9</accession>
<reference evidence="1 2" key="1">
    <citation type="submission" date="2016-10" db="EMBL/GenBank/DDBJ databases">
        <authorList>
            <person name="de Groot N.N."/>
        </authorList>
    </citation>
    <scope>NUCLEOTIDE SEQUENCE [LARGE SCALE GENOMIC DNA]</scope>
    <source>
        <strain evidence="1 2">CGMCC 4.5681</strain>
    </source>
</reference>
<protein>
    <submittedName>
        <fullName evidence="1">Uncharacterized protein</fullName>
    </submittedName>
</protein>
<name>A0A1G8TDA9_9ACTN</name>
<dbReference type="EMBL" id="FNFB01000001">
    <property type="protein sequence ID" value="SDJ39556.1"/>
    <property type="molecule type" value="Genomic_DNA"/>
</dbReference>
<dbReference type="STRING" id="683260.SAMN05421874_101676"/>
<dbReference type="RefSeq" id="WP_090759354.1">
    <property type="nucleotide sequence ID" value="NZ_FNFB01000001.1"/>
</dbReference>
<dbReference type="OrthoDB" id="3541354at2"/>
<evidence type="ECO:0000313" key="2">
    <source>
        <dbReference type="Proteomes" id="UP000198683"/>
    </source>
</evidence>
<evidence type="ECO:0000313" key="1">
    <source>
        <dbReference type="EMBL" id="SDJ39556.1"/>
    </source>
</evidence>